<dbReference type="PANTHER" id="PTHR46704:SF9">
    <property type="entry name" value="BHLH DOMAIN-CONTAINING PROTEIN"/>
    <property type="match status" value="1"/>
</dbReference>
<evidence type="ECO:0000313" key="1">
    <source>
        <dbReference type="EMBL" id="KAG0721648.1"/>
    </source>
</evidence>
<name>A0A8J4Y7N2_CHIOP</name>
<gene>
    <name evidence="1" type="ORF">GWK47_046054</name>
</gene>
<sequence>MNTSCKWLSVQIGSKNPFGRIPVDQTIEETINKDTQNTRGHKGFRLKGGAVARYYLTSEYRSRYLRQLRAMVVGQKYTDFSHPDLQMPRIRRDEADVQSLVQLMETSWLNPFNAEQGDLVSLSTATTAPPEVAKDLLGAYRIGEDAYQAFKEERLETDTQLYSFMTR</sequence>
<reference evidence="1" key="1">
    <citation type="submission" date="2020-07" db="EMBL/GenBank/DDBJ databases">
        <title>The High-quality genome of the commercially important snow crab, Chionoecetes opilio.</title>
        <authorList>
            <person name="Jeong J.-H."/>
            <person name="Ryu S."/>
        </authorList>
    </citation>
    <scope>NUCLEOTIDE SEQUENCE</scope>
    <source>
        <strain evidence="1">MADBK_172401_WGS</strain>
        <tissue evidence="1">Digestive gland</tissue>
    </source>
</reference>
<dbReference type="Proteomes" id="UP000770661">
    <property type="component" value="Unassembled WGS sequence"/>
</dbReference>
<dbReference type="EMBL" id="JACEEZ010010748">
    <property type="protein sequence ID" value="KAG0721648.1"/>
    <property type="molecule type" value="Genomic_DNA"/>
</dbReference>
<proteinExistence type="predicted"/>
<dbReference type="AlphaFoldDB" id="A0A8J4Y7N2"/>
<dbReference type="PANTHER" id="PTHR46704">
    <property type="entry name" value="CXC DOMAIN-CONTAINING PROTEIN-RELATED"/>
    <property type="match status" value="1"/>
</dbReference>
<comment type="caution">
    <text evidence="1">The sequence shown here is derived from an EMBL/GenBank/DDBJ whole genome shotgun (WGS) entry which is preliminary data.</text>
</comment>
<organism evidence="1 2">
    <name type="scientific">Chionoecetes opilio</name>
    <name type="common">Atlantic snow crab</name>
    <name type="synonym">Cancer opilio</name>
    <dbReference type="NCBI Taxonomy" id="41210"/>
    <lineage>
        <taxon>Eukaryota</taxon>
        <taxon>Metazoa</taxon>
        <taxon>Ecdysozoa</taxon>
        <taxon>Arthropoda</taxon>
        <taxon>Crustacea</taxon>
        <taxon>Multicrustacea</taxon>
        <taxon>Malacostraca</taxon>
        <taxon>Eumalacostraca</taxon>
        <taxon>Eucarida</taxon>
        <taxon>Decapoda</taxon>
        <taxon>Pleocyemata</taxon>
        <taxon>Brachyura</taxon>
        <taxon>Eubrachyura</taxon>
        <taxon>Majoidea</taxon>
        <taxon>Majidae</taxon>
        <taxon>Chionoecetes</taxon>
    </lineage>
</organism>
<protein>
    <submittedName>
        <fullName evidence="1">Uncharacterized protein</fullName>
    </submittedName>
</protein>
<accession>A0A8J4Y7N2</accession>
<keyword evidence="2" id="KW-1185">Reference proteome</keyword>
<dbReference type="OrthoDB" id="8060926at2759"/>
<evidence type="ECO:0000313" key="2">
    <source>
        <dbReference type="Proteomes" id="UP000770661"/>
    </source>
</evidence>